<evidence type="ECO:0000313" key="4">
    <source>
        <dbReference type="Proteomes" id="UP000315700"/>
    </source>
</evidence>
<gene>
    <name evidence="3" type="ORF">Pan44_48670</name>
</gene>
<dbReference type="SUPFAM" id="SSF56219">
    <property type="entry name" value="DNase I-like"/>
    <property type="match status" value="1"/>
</dbReference>
<dbReference type="GO" id="GO:0004519">
    <property type="term" value="F:endonuclease activity"/>
    <property type="evidence" value="ECO:0007669"/>
    <property type="project" value="UniProtKB-KW"/>
</dbReference>
<dbReference type="InterPro" id="IPR036691">
    <property type="entry name" value="Endo/exonu/phosph_ase_sf"/>
</dbReference>
<evidence type="ECO:0000259" key="2">
    <source>
        <dbReference type="Pfam" id="PF03372"/>
    </source>
</evidence>
<feature type="signal peptide" evidence="1">
    <location>
        <begin position="1"/>
        <end position="18"/>
    </location>
</feature>
<dbReference type="GO" id="GO:0006506">
    <property type="term" value="P:GPI anchor biosynthetic process"/>
    <property type="evidence" value="ECO:0007669"/>
    <property type="project" value="TreeGrafter"/>
</dbReference>
<reference evidence="3 4" key="1">
    <citation type="submission" date="2019-02" db="EMBL/GenBank/DDBJ databases">
        <title>Deep-cultivation of Planctomycetes and their phenomic and genomic characterization uncovers novel biology.</title>
        <authorList>
            <person name="Wiegand S."/>
            <person name="Jogler M."/>
            <person name="Boedeker C."/>
            <person name="Pinto D."/>
            <person name="Vollmers J."/>
            <person name="Rivas-Marin E."/>
            <person name="Kohn T."/>
            <person name="Peeters S.H."/>
            <person name="Heuer A."/>
            <person name="Rast P."/>
            <person name="Oberbeckmann S."/>
            <person name="Bunk B."/>
            <person name="Jeske O."/>
            <person name="Meyerdierks A."/>
            <person name="Storesund J.E."/>
            <person name="Kallscheuer N."/>
            <person name="Luecker S."/>
            <person name="Lage O.M."/>
            <person name="Pohl T."/>
            <person name="Merkel B.J."/>
            <person name="Hornburger P."/>
            <person name="Mueller R.-W."/>
            <person name="Bruemmer F."/>
            <person name="Labrenz M."/>
            <person name="Spormann A.M."/>
            <person name="Op den Camp H."/>
            <person name="Overmann J."/>
            <person name="Amann R."/>
            <person name="Jetten M.S.M."/>
            <person name="Mascher T."/>
            <person name="Medema M.H."/>
            <person name="Devos D.P."/>
            <person name="Kaster A.-K."/>
            <person name="Ovreas L."/>
            <person name="Rohde M."/>
            <person name="Galperin M.Y."/>
            <person name="Jogler C."/>
        </authorList>
    </citation>
    <scope>NUCLEOTIDE SEQUENCE [LARGE SCALE GENOMIC DNA]</scope>
    <source>
        <strain evidence="3 4">Pan44</strain>
    </source>
</reference>
<dbReference type="GO" id="GO:0016020">
    <property type="term" value="C:membrane"/>
    <property type="evidence" value="ECO:0007669"/>
    <property type="project" value="GOC"/>
</dbReference>
<keyword evidence="3" id="KW-0540">Nuclease</keyword>
<dbReference type="Proteomes" id="UP000315700">
    <property type="component" value="Chromosome"/>
</dbReference>
<dbReference type="GO" id="GO:0004527">
    <property type="term" value="F:exonuclease activity"/>
    <property type="evidence" value="ECO:0007669"/>
    <property type="project" value="UniProtKB-KW"/>
</dbReference>
<keyword evidence="4" id="KW-1185">Reference proteome</keyword>
<proteinExistence type="predicted"/>
<sequence precursor="true">MFRLTFVFALLSVVHLQAAESPLRVKVLCYNIHHGRGTDDKVDIERLARVIQSVDPDLVALQEVDSGVNRSSQINEPEKLGELCKLTPVFGNNIKYDGGDYGNAILSRWPVARHENHKLQSYYPKEQRGLLEVEVTLPEQRGSLLFFATHFDYRGNSPERLPSAELVNRIIATKGNTPAILAGDLNEPPEAPAVRELARVWKRTNDGELPTFPVDTPKRQIDHILVHPPARWRVVETRVLDEAVASDHRAIFSVLKLAK</sequence>
<dbReference type="InParanoid" id="A0A517SL10"/>
<dbReference type="FunCoup" id="A0A517SL10">
    <property type="interactions" value="36"/>
</dbReference>
<dbReference type="Pfam" id="PF03372">
    <property type="entry name" value="Exo_endo_phos"/>
    <property type="match status" value="1"/>
</dbReference>
<protein>
    <submittedName>
        <fullName evidence="3">Endonuclease/Exonuclease/phosphatase family protein</fullName>
    </submittedName>
</protein>
<evidence type="ECO:0000313" key="3">
    <source>
        <dbReference type="EMBL" id="QDT56807.1"/>
    </source>
</evidence>
<dbReference type="RefSeq" id="WP_145034229.1">
    <property type="nucleotide sequence ID" value="NZ_CP036271.1"/>
</dbReference>
<keyword evidence="3" id="KW-0378">Hydrolase</keyword>
<dbReference type="Gene3D" id="3.60.10.10">
    <property type="entry name" value="Endonuclease/exonuclease/phosphatase"/>
    <property type="match status" value="1"/>
</dbReference>
<keyword evidence="3" id="KW-0255">Endonuclease</keyword>
<feature type="domain" description="Endonuclease/exonuclease/phosphatase" evidence="2">
    <location>
        <begin position="30"/>
        <end position="248"/>
    </location>
</feature>
<name>A0A517SL10_9PLAN</name>
<keyword evidence="3" id="KW-0269">Exonuclease</keyword>
<evidence type="ECO:0000256" key="1">
    <source>
        <dbReference type="SAM" id="SignalP"/>
    </source>
</evidence>
<accession>A0A517SL10</accession>
<organism evidence="3 4">
    <name type="scientific">Caulifigura coniformis</name>
    <dbReference type="NCBI Taxonomy" id="2527983"/>
    <lineage>
        <taxon>Bacteria</taxon>
        <taxon>Pseudomonadati</taxon>
        <taxon>Planctomycetota</taxon>
        <taxon>Planctomycetia</taxon>
        <taxon>Planctomycetales</taxon>
        <taxon>Planctomycetaceae</taxon>
        <taxon>Caulifigura</taxon>
    </lineage>
</organism>
<dbReference type="AlphaFoldDB" id="A0A517SL10"/>
<dbReference type="InterPro" id="IPR005135">
    <property type="entry name" value="Endo/exonuclease/phosphatase"/>
</dbReference>
<keyword evidence="1" id="KW-0732">Signal</keyword>
<dbReference type="KEGG" id="ccos:Pan44_48670"/>
<dbReference type="EMBL" id="CP036271">
    <property type="protein sequence ID" value="QDT56807.1"/>
    <property type="molecule type" value="Genomic_DNA"/>
</dbReference>
<dbReference type="OrthoDB" id="155529at2"/>
<dbReference type="PANTHER" id="PTHR14859">
    <property type="entry name" value="CALCOFLUOR WHITE HYPERSENSITIVE PROTEIN PRECURSOR"/>
    <property type="match status" value="1"/>
</dbReference>
<feature type="chain" id="PRO_5021856575" evidence="1">
    <location>
        <begin position="19"/>
        <end position="259"/>
    </location>
</feature>
<dbReference type="InterPro" id="IPR051916">
    <property type="entry name" value="GPI-anchor_lipid_remodeler"/>
</dbReference>
<dbReference type="PANTHER" id="PTHR14859:SF15">
    <property type="entry name" value="ENDONUCLEASE_EXONUCLEASE_PHOSPHATASE DOMAIN-CONTAINING PROTEIN"/>
    <property type="match status" value="1"/>
</dbReference>